<sequence>MAMGNVPGAEARGKLRCPGMIDCSSVCEGFPWRCVNGECICDGGNAPPQLQHEANFLPNQLP</sequence>
<dbReference type="AlphaFoldDB" id="A0A498IBA2"/>
<dbReference type="EMBL" id="RDQH01000339">
    <property type="protein sequence ID" value="RXH79414.1"/>
    <property type="molecule type" value="Genomic_DNA"/>
</dbReference>
<evidence type="ECO:0000313" key="1">
    <source>
        <dbReference type="EMBL" id="RXH79414.1"/>
    </source>
</evidence>
<keyword evidence="2" id="KW-1185">Reference proteome</keyword>
<organism evidence="1 2">
    <name type="scientific">Malus domestica</name>
    <name type="common">Apple</name>
    <name type="synonym">Pyrus malus</name>
    <dbReference type="NCBI Taxonomy" id="3750"/>
    <lineage>
        <taxon>Eukaryota</taxon>
        <taxon>Viridiplantae</taxon>
        <taxon>Streptophyta</taxon>
        <taxon>Embryophyta</taxon>
        <taxon>Tracheophyta</taxon>
        <taxon>Spermatophyta</taxon>
        <taxon>Magnoliopsida</taxon>
        <taxon>eudicotyledons</taxon>
        <taxon>Gunneridae</taxon>
        <taxon>Pentapetalae</taxon>
        <taxon>rosids</taxon>
        <taxon>fabids</taxon>
        <taxon>Rosales</taxon>
        <taxon>Rosaceae</taxon>
        <taxon>Amygdaloideae</taxon>
        <taxon>Maleae</taxon>
        <taxon>Malus</taxon>
    </lineage>
</organism>
<proteinExistence type="predicted"/>
<dbReference type="Proteomes" id="UP000290289">
    <property type="component" value="Chromosome 13"/>
</dbReference>
<reference evidence="1 2" key="1">
    <citation type="submission" date="2018-10" db="EMBL/GenBank/DDBJ databases">
        <title>A high-quality apple genome assembly.</title>
        <authorList>
            <person name="Hu J."/>
        </authorList>
    </citation>
    <scope>NUCLEOTIDE SEQUENCE [LARGE SCALE GENOMIC DNA]</scope>
    <source>
        <strain evidence="2">cv. HFTH1</strain>
        <tissue evidence="1">Young leaf</tissue>
    </source>
</reference>
<name>A0A498IBA2_MALDO</name>
<comment type="caution">
    <text evidence="1">The sequence shown here is derived from an EMBL/GenBank/DDBJ whole genome shotgun (WGS) entry which is preliminary data.</text>
</comment>
<evidence type="ECO:0000313" key="2">
    <source>
        <dbReference type="Proteomes" id="UP000290289"/>
    </source>
</evidence>
<protein>
    <submittedName>
        <fullName evidence="1">Uncharacterized protein</fullName>
    </submittedName>
</protein>
<gene>
    <name evidence="1" type="ORF">DVH24_040561</name>
</gene>
<accession>A0A498IBA2</accession>